<dbReference type="EMBL" id="JAWSTH010000126">
    <property type="protein sequence ID" value="MDW5598216.1"/>
    <property type="molecule type" value="Genomic_DNA"/>
</dbReference>
<keyword evidence="4" id="KW-0460">Magnesium</keyword>
<keyword evidence="7" id="KW-1185">Reference proteome</keyword>
<gene>
    <name evidence="6" type="ORF">R7226_27915</name>
</gene>
<dbReference type="RefSeq" id="WP_318600711.1">
    <property type="nucleotide sequence ID" value="NZ_JAWSTH010000126.1"/>
</dbReference>
<evidence type="ECO:0000313" key="6">
    <source>
        <dbReference type="EMBL" id="MDW5598216.1"/>
    </source>
</evidence>
<evidence type="ECO:0000256" key="2">
    <source>
        <dbReference type="ARBA" id="ARBA00022723"/>
    </source>
</evidence>
<organism evidence="6 7">
    <name type="scientific">Conexibacter stalactiti</name>
    <dbReference type="NCBI Taxonomy" id="1940611"/>
    <lineage>
        <taxon>Bacteria</taxon>
        <taxon>Bacillati</taxon>
        <taxon>Actinomycetota</taxon>
        <taxon>Thermoleophilia</taxon>
        <taxon>Solirubrobacterales</taxon>
        <taxon>Conexibacteraceae</taxon>
        <taxon>Conexibacter</taxon>
    </lineage>
</organism>
<name>A0ABU4HY15_9ACTN</name>
<dbReference type="Pfam" id="PF01850">
    <property type="entry name" value="PIN"/>
    <property type="match status" value="1"/>
</dbReference>
<dbReference type="Proteomes" id="UP001284601">
    <property type="component" value="Unassembled WGS sequence"/>
</dbReference>
<evidence type="ECO:0000256" key="3">
    <source>
        <dbReference type="ARBA" id="ARBA00022801"/>
    </source>
</evidence>
<dbReference type="InterPro" id="IPR002716">
    <property type="entry name" value="PIN_dom"/>
</dbReference>
<dbReference type="Gene3D" id="3.40.50.1010">
    <property type="entry name" value="5'-nuclease"/>
    <property type="match status" value="1"/>
</dbReference>
<accession>A0ABU4HY15</accession>
<keyword evidence="1" id="KW-0540">Nuclease</keyword>
<feature type="domain" description="PIN" evidence="5">
    <location>
        <begin position="16"/>
        <end position="57"/>
    </location>
</feature>
<evidence type="ECO:0000256" key="4">
    <source>
        <dbReference type="ARBA" id="ARBA00022842"/>
    </source>
</evidence>
<dbReference type="InterPro" id="IPR029060">
    <property type="entry name" value="PIN-like_dom_sf"/>
</dbReference>
<sequence length="73" mass="7928">MIADTSARLRIDRSTTATARWRLATETSAADALIAAAAQEVGADVLHYDRHFDRLAEVLNFQSLWLAPAGSLS</sequence>
<reference evidence="7" key="1">
    <citation type="submission" date="2023-07" db="EMBL/GenBank/DDBJ databases">
        <title>Conexibacter stalactiti sp. nov., isolated from stalactites in a lava cave and emended description of the genus Conexibacter.</title>
        <authorList>
            <person name="Lee S.D."/>
        </authorList>
    </citation>
    <scope>NUCLEOTIDE SEQUENCE [LARGE SCALE GENOMIC DNA]</scope>
    <source>
        <strain evidence="7">KCTC 39840</strain>
    </source>
</reference>
<protein>
    <submittedName>
        <fullName evidence="6">PIN domain-containing protein</fullName>
    </submittedName>
</protein>
<evidence type="ECO:0000313" key="7">
    <source>
        <dbReference type="Proteomes" id="UP001284601"/>
    </source>
</evidence>
<evidence type="ECO:0000256" key="1">
    <source>
        <dbReference type="ARBA" id="ARBA00022722"/>
    </source>
</evidence>
<keyword evidence="2" id="KW-0479">Metal-binding</keyword>
<dbReference type="SUPFAM" id="SSF88723">
    <property type="entry name" value="PIN domain-like"/>
    <property type="match status" value="1"/>
</dbReference>
<comment type="caution">
    <text evidence="6">The sequence shown here is derived from an EMBL/GenBank/DDBJ whole genome shotgun (WGS) entry which is preliminary data.</text>
</comment>
<evidence type="ECO:0000259" key="5">
    <source>
        <dbReference type="Pfam" id="PF01850"/>
    </source>
</evidence>
<keyword evidence="3" id="KW-0378">Hydrolase</keyword>
<proteinExistence type="predicted"/>